<dbReference type="InterPro" id="IPR016181">
    <property type="entry name" value="Acyl_CoA_acyltransferase"/>
</dbReference>
<gene>
    <name evidence="5" type="ORF">DWB68_02315</name>
</gene>
<proteinExistence type="inferred from homology"/>
<dbReference type="PROSITE" id="PS51186">
    <property type="entry name" value="GNAT"/>
    <property type="match status" value="1"/>
</dbReference>
<feature type="domain" description="N-acetyltransferase" evidence="4">
    <location>
        <begin position="17"/>
        <end position="194"/>
    </location>
</feature>
<comment type="similarity">
    <text evidence="3">Belongs to the acetyltransferase family. RimJ subfamily.</text>
</comment>
<evidence type="ECO:0000313" key="5">
    <source>
        <dbReference type="EMBL" id="RII43457.1"/>
    </source>
</evidence>
<dbReference type="Gene3D" id="3.40.630.30">
    <property type="match status" value="1"/>
</dbReference>
<dbReference type="InterPro" id="IPR051531">
    <property type="entry name" value="N-acetyltransferase"/>
</dbReference>
<evidence type="ECO:0000256" key="1">
    <source>
        <dbReference type="ARBA" id="ARBA00022679"/>
    </source>
</evidence>
<name>A0A399JFS5_9MICC</name>
<dbReference type="SUPFAM" id="SSF55729">
    <property type="entry name" value="Acyl-CoA N-acyltransferases (Nat)"/>
    <property type="match status" value="1"/>
</dbReference>
<accession>A0A399JFS5</accession>
<reference evidence="5 6" key="1">
    <citation type="submission" date="2018-07" db="EMBL/GenBank/DDBJ databases">
        <title>Arthrobacter sp. nov., isolated from raw cow's milk with high bacterial count.</title>
        <authorList>
            <person name="Hahne J."/>
            <person name="Isele D."/>
            <person name="Lipski A."/>
        </authorList>
    </citation>
    <scope>NUCLEOTIDE SEQUENCE [LARGE SCALE GENOMIC DNA]</scope>
    <source>
        <strain evidence="5 6">JZ R-35</strain>
    </source>
</reference>
<dbReference type="GO" id="GO:0005737">
    <property type="term" value="C:cytoplasm"/>
    <property type="evidence" value="ECO:0007669"/>
    <property type="project" value="TreeGrafter"/>
</dbReference>
<keyword evidence="2" id="KW-0012">Acyltransferase</keyword>
<dbReference type="InterPro" id="IPR000182">
    <property type="entry name" value="GNAT_dom"/>
</dbReference>
<evidence type="ECO:0000256" key="2">
    <source>
        <dbReference type="ARBA" id="ARBA00023315"/>
    </source>
</evidence>
<dbReference type="PANTHER" id="PTHR43792">
    <property type="entry name" value="GNAT FAMILY, PUTATIVE (AFU_ORTHOLOGUE AFUA_3G00765)-RELATED-RELATED"/>
    <property type="match status" value="1"/>
</dbReference>
<evidence type="ECO:0000259" key="4">
    <source>
        <dbReference type="PROSITE" id="PS51186"/>
    </source>
</evidence>
<dbReference type="Proteomes" id="UP000265419">
    <property type="component" value="Unassembled WGS sequence"/>
</dbReference>
<dbReference type="Pfam" id="PF13302">
    <property type="entry name" value="Acetyltransf_3"/>
    <property type="match status" value="1"/>
</dbReference>
<keyword evidence="1 5" id="KW-0808">Transferase</keyword>
<evidence type="ECO:0000313" key="6">
    <source>
        <dbReference type="Proteomes" id="UP000265419"/>
    </source>
</evidence>
<evidence type="ECO:0000256" key="3">
    <source>
        <dbReference type="ARBA" id="ARBA00038502"/>
    </source>
</evidence>
<sequence length="205" mass="21886">MSTPPRDPRPVLSGERVTLSPLRGSDKRAFKALVARNRDWLAPFGASDPHAAPAAGSFSGALREAKRAAKQGRSWGWALRLGARAAAPQAPAAVLGQVSLHSLTGGAARQGSIGYWIDRGFSGRGLASEAVSVVLDHGFGEAGLHRVEALVHPENAPSLALLRRLGFREEGVRERALWVRGNWCDHLVLALTEEEWPPGGRNSLA</sequence>
<protein>
    <submittedName>
        <fullName evidence="5">N-acetyltransferase</fullName>
    </submittedName>
</protein>
<dbReference type="AlphaFoldDB" id="A0A399JFS5"/>
<keyword evidence="6" id="KW-1185">Reference proteome</keyword>
<organism evidence="5 6">
    <name type="scientific">Galactobacter valiniphilus</name>
    <dbReference type="NCBI Taxonomy" id="2676122"/>
    <lineage>
        <taxon>Bacteria</taxon>
        <taxon>Bacillati</taxon>
        <taxon>Actinomycetota</taxon>
        <taxon>Actinomycetes</taxon>
        <taxon>Micrococcales</taxon>
        <taxon>Micrococcaceae</taxon>
        <taxon>Galactobacter</taxon>
    </lineage>
</organism>
<dbReference type="PANTHER" id="PTHR43792:SF8">
    <property type="entry name" value="[RIBOSOMAL PROTEIN US5]-ALANINE N-ACETYLTRANSFERASE"/>
    <property type="match status" value="1"/>
</dbReference>
<dbReference type="RefSeq" id="WP_119423526.1">
    <property type="nucleotide sequence ID" value="NZ_QQXK01000003.1"/>
</dbReference>
<comment type="caution">
    <text evidence="5">The sequence shown here is derived from an EMBL/GenBank/DDBJ whole genome shotgun (WGS) entry which is preliminary data.</text>
</comment>
<dbReference type="EMBL" id="QQXK01000003">
    <property type="protein sequence ID" value="RII43457.1"/>
    <property type="molecule type" value="Genomic_DNA"/>
</dbReference>
<dbReference type="GO" id="GO:0008999">
    <property type="term" value="F:protein-N-terminal-alanine acetyltransferase activity"/>
    <property type="evidence" value="ECO:0007669"/>
    <property type="project" value="TreeGrafter"/>
</dbReference>